<keyword evidence="2" id="KW-0677">Repeat</keyword>
<dbReference type="Pfam" id="PF01723">
    <property type="entry name" value="Chorion_1"/>
    <property type="match status" value="1"/>
</dbReference>
<evidence type="ECO:0000256" key="1">
    <source>
        <dbReference type="ARBA" id="ARBA00005906"/>
    </source>
</evidence>
<evidence type="ECO:0000256" key="2">
    <source>
        <dbReference type="ARBA" id="ARBA00022737"/>
    </source>
</evidence>
<keyword evidence="5" id="KW-1185">Reference proteome</keyword>
<feature type="signal peptide" evidence="4">
    <location>
        <begin position="1"/>
        <end position="18"/>
    </location>
</feature>
<protein>
    <submittedName>
        <fullName evidence="6">Uncharacterized protein LOC112055230</fullName>
    </submittedName>
</protein>
<accession>A0ABM3LV58</accession>
<organism evidence="5 6">
    <name type="scientific">Bicyclus anynana</name>
    <name type="common">Squinting bush brown butterfly</name>
    <dbReference type="NCBI Taxonomy" id="110368"/>
    <lineage>
        <taxon>Eukaryota</taxon>
        <taxon>Metazoa</taxon>
        <taxon>Ecdysozoa</taxon>
        <taxon>Arthropoda</taxon>
        <taxon>Hexapoda</taxon>
        <taxon>Insecta</taxon>
        <taxon>Pterygota</taxon>
        <taxon>Neoptera</taxon>
        <taxon>Endopterygota</taxon>
        <taxon>Lepidoptera</taxon>
        <taxon>Glossata</taxon>
        <taxon>Ditrysia</taxon>
        <taxon>Papilionoidea</taxon>
        <taxon>Nymphalidae</taxon>
        <taxon>Satyrinae</taxon>
        <taxon>Satyrini</taxon>
        <taxon>Mycalesina</taxon>
        <taxon>Bicyclus</taxon>
    </lineage>
</organism>
<evidence type="ECO:0000256" key="4">
    <source>
        <dbReference type="SAM" id="SignalP"/>
    </source>
</evidence>
<dbReference type="RefSeq" id="XP_052742946.1">
    <property type="nucleotide sequence ID" value="XM_052886986.1"/>
</dbReference>
<feature type="chain" id="PRO_5045742802" evidence="4">
    <location>
        <begin position="19"/>
        <end position="202"/>
    </location>
</feature>
<keyword evidence="4" id="KW-0732">Signal</keyword>
<name>A0ABM3LV58_BICAN</name>
<gene>
    <name evidence="6" type="primary">LOC112055230</name>
</gene>
<proteinExistence type="inferred from homology"/>
<comment type="similarity">
    <text evidence="1 3">Belongs to the chorion protein family.</text>
</comment>
<evidence type="ECO:0000256" key="3">
    <source>
        <dbReference type="RuleBase" id="RU004378"/>
    </source>
</evidence>
<sequence length="202" mass="21193">MKYLGCILCAAFLQMATAQVLQYPSRNTVPAQVITNQPMPNQHNHIHNINSNTIRTPNNVLPRPGNFMSHMPNNVANVQPTNVITEPIIIPNHGNNVEITNIGVANPNMVELANMASINGNTATFNLGNGGFTITSGSPGNAGLGIQVLADALEVGGTVAVSGQIPIYGSVMLNGHLPTDGSASVNYACGGQQQQPTECINN</sequence>
<dbReference type="GeneID" id="112055230"/>
<dbReference type="Proteomes" id="UP001652582">
    <property type="component" value="Chromosome 18"/>
</dbReference>
<evidence type="ECO:0000313" key="5">
    <source>
        <dbReference type="Proteomes" id="UP001652582"/>
    </source>
</evidence>
<dbReference type="InterPro" id="IPR002635">
    <property type="entry name" value="Chorion"/>
</dbReference>
<reference evidence="6" key="1">
    <citation type="submission" date="2025-08" db="UniProtKB">
        <authorList>
            <consortium name="RefSeq"/>
        </authorList>
    </citation>
    <scope>IDENTIFICATION</scope>
</reference>
<evidence type="ECO:0000313" key="6">
    <source>
        <dbReference type="RefSeq" id="XP_052742946.1"/>
    </source>
</evidence>